<protein>
    <recommendedName>
        <fullName evidence="1">MULE transposase domain-containing protein</fullName>
    </recommendedName>
</protein>
<proteinExistence type="predicted"/>
<gene>
    <name evidence="2" type="ORF">LSAT_V11C400191190</name>
</gene>
<keyword evidence="3" id="KW-1185">Reference proteome</keyword>
<name>A0A9R1VZR9_LACSA</name>
<reference evidence="2 3" key="1">
    <citation type="journal article" date="2017" name="Nat. Commun.">
        <title>Genome assembly with in vitro proximity ligation data and whole-genome triplication in lettuce.</title>
        <authorList>
            <person name="Reyes-Chin-Wo S."/>
            <person name="Wang Z."/>
            <person name="Yang X."/>
            <person name="Kozik A."/>
            <person name="Arikit S."/>
            <person name="Song C."/>
            <person name="Xia L."/>
            <person name="Froenicke L."/>
            <person name="Lavelle D.O."/>
            <person name="Truco M.J."/>
            <person name="Xia R."/>
            <person name="Zhu S."/>
            <person name="Xu C."/>
            <person name="Xu H."/>
            <person name="Xu X."/>
            <person name="Cox K."/>
            <person name="Korf I."/>
            <person name="Meyers B.C."/>
            <person name="Michelmore R.W."/>
        </authorList>
    </citation>
    <scope>NUCLEOTIDE SEQUENCE [LARGE SCALE GENOMIC DNA]</scope>
    <source>
        <strain evidence="3">cv. Salinas</strain>
        <tissue evidence="2">Seedlings</tissue>
    </source>
</reference>
<comment type="caution">
    <text evidence="2">The sequence shown here is derived from an EMBL/GenBank/DDBJ whole genome shotgun (WGS) entry which is preliminary data.</text>
</comment>
<dbReference type="EMBL" id="NBSK02000004">
    <property type="protein sequence ID" value="KAJ0213398.1"/>
    <property type="molecule type" value="Genomic_DNA"/>
</dbReference>
<evidence type="ECO:0000259" key="1">
    <source>
        <dbReference type="Pfam" id="PF10551"/>
    </source>
</evidence>
<dbReference type="PANTHER" id="PTHR47718:SF17">
    <property type="entry name" value="PROTEIN FAR1-RELATED SEQUENCE 5-LIKE"/>
    <property type="match status" value="1"/>
</dbReference>
<evidence type="ECO:0000313" key="2">
    <source>
        <dbReference type="EMBL" id="KAJ0213398.1"/>
    </source>
</evidence>
<dbReference type="Proteomes" id="UP000235145">
    <property type="component" value="Unassembled WGS sequence"/>
</dbReference>
<dbReference type="PANTHER" id="PTHR47718">
    <property type="entry name" value="OS01G0519700 PROTEIN"/>
    <property type="match status" value="1"/>
</dbReference>
<organism evidence="2 3">
    <name type="scientific">Lactuca sativa</name>
    <name type="common">Garden lettuce</name>
    <dbReference type="NCBI Taxonomy" id="4236"/>
    <lineage>
        <taxon>Eukaryota</taxon>
        <taxon>Viridiplantae</taxon>
        <taxon>Streptophyta</taxon>
        <taxon>Embryophyta</taxon>
        <taxon>Tracheophyta</taxon>
        <taxon>Spermatophyta</taxon>
        <taxon>Magnoliopsida</taxon>
        <taxon>eudicotyledons</taxon>
        <taxon>Gunneridae</taxon>
        <taxon>Pentapetalae</taxon>
        <taxon>asterids</taxon>
        <taxon>campanulids</taxon>
        <taxon>Asterales</taxon>
        <taxon>Asteraceae</taxon>
        <taxon>Cichorioideae</taxon>
        <taxon>Cichorieae</taxon>
        <taxon>Lactucinae</taxon>
        <taxon>Lactuca</taxon>
    </lineage>
</organism>
<dbReference type="Pfam" id="PF10551">
    <property type="entry name" value="MULE"/>
    <property type="match status" value="1"/>
</dbReference>
<dbReference type="InterPro" id="IPR018289">
    <property type="entry name" value="MULE_transposase_dom"/>
</dbReference>
<evidence type="ECO:0000313" key="3">
    <source>
        <dbReference type="Proteomes" id="UP000235145"/>
    </source>
</evidence>
<feature type="domain" description="MULE transposase" evidence="1">
    <location>
        <begin position="29"/>
        <end position="113"/>
    </location>
</feature>
<dbReference type="AlphaFoldDB" id="A0A9R1VZR9"/>
<sequence length="225" mass="26235">MVVGNEGSLTRLFWANEEAKQNYFAFGDVVGFDATYKTNKYRMVFVLFIDIFNHKRCANFGAGLVCSESIESYKCLLCAFKRTCEKEASVIVTDQDVALLQVVLFVFTTTRHSIEDAKNFESIWKAIEDKFQLNEINSFKEIYNIRHLWIPTYFKECSFSRLITKICPVKYNHESRYTNLDFITELKIEKEASELFTGNSEIKASILTCMCIRFNESEERKKNTQ</sequence>
<accession>A0A9R1VZR9</accession>